<dbReference type="Proteomes" id="UP000308600">
    <property type="component" value="Unassembled WGS sequence"/>
</dbReference>
<name>A0ACD3B7G7_9AGAR</name>
<protein>
    <submittedName>
        <fullName evidence="1">Uncharacterized protein</fullName>
    </submittedName>
</protein>
<proteinExistence type="predicted"/>
<dbReference type="EMBL" id="ML208271">
    <property type="protein sequence ID" value="TFK74028.1"/>
    <property type="molecule type" value="Genomic_DNA"/>
</dbReference>
<sequence>MVAQVLSRCFRCVRLALVLYILVAVLYTTHHLFFNLVCTAFKSLVSSLSSPGNSWLHFPFSRSSTYELERPSILSDSTEEHTLFWESVGLSPNGELLRDKVVPVNAERLLSKAFANTMRPSKIVPYYYKATGVFSSDAVTITTLITSDRFTAFSRLVERYQGPISVTIHVHNIKEHLQELLHSLHDLYISSDKMSKHVDVHLVLDSFDRQFNAWRNIARFFARTDFVMMLDIDFYICTDFQASILGNKSLLEKLREGHTALVIPAFEYANYREGTNPAAFPRSKRDLLGLVKSKHIRVFHSFWVPGHNNTDYEKYYSAQPGDIYKVTTYQSNYEPYVIFKKEGPPWCDERFIGYGGNKAACLFEMYLSGVSFYVLADHFIVHQNHLYEEQARKHERAYNRKVWIEFQEETCLRYIKNYNESGLIATPLANNLRDECKKKRRVRKLVAPLLDT</sequence>
<organism evidence="1 2">
    <name type="scientific">Pluteus cervinus</name>
    <dbReference type="NCBI Taxonomy" id="181527"/>
    <lineage>
        <taxon>Eukaryota</taxon>
        <taxon>Fungi</taxon>
        <taxon>Dikarya</taxon>
        <taxon>Basidiomycota</taxon>
        <taxon>Agaricomycotina</taxon>
        <taxon>Agaricomycetes</taxon>
        <taxon>Agaricomycetidae</taxon>
        <taxon>Agaricales</taxon>
        <taxon>Pluteineae</taxon>
        <taxon>Pluteaceae</taxon>
        <taxon>Pluteus</taxon>
    </lineage>
</organism>
<keyword evidence="2" id="KW-1185">Reference proteome</keyword>
<gene>
    <name evidence="1" type="ORF">BDN72DRAFT_121330</name>
</gene>
<evidence type="ECO:0000313" key="2">
    <source>
        <dbReference type="Proteomes" id="UP000308600"/>
    </source>
</evidence>
<reference evidence="1 2" key="1">
    <citation type="journal article" date="2019" name="Nat. Ecol. Evol.">
        <title>Megaphylogeny resolves global patterns of mushroom evolution.</title>
        <authorList>
            <person name="Varga T."/>
            <person name="Krizsan K."/>
            <person name="Foldi C."/>
            <person name="Dima B."/>
            <person name="Sanchez-Garcia M."/>
            <person name="Sanchez-Ramirez S."/>
            <person name="Szollosi G.J."/>
            <person name="Szarkandi J.G."/>
            <person name="Papp V."/>
            <person name="Albert L."/>
            <person name="Andreopoulos W."/>
            <person name="Angelini C."/>
            <person name="Antonin V."/>
            <person name="Barry K.W."/>
            <person name="Bougher N.L."/>
            <person name="Buchanan P."/>
            <person name="Buyck B."/>
            <person name="Bense V."/>
            <person name="Catcheside P."/>
            <person name="Chovatia M."/>
            <person name="Cooper J."/>
            <person name="Damon W."/>
            <person name="Desjardin D."/>
            <person name="Finy P."/>
            <person name="Geml J."/>
            <person name="Haridas S."/>
            <person name="Hughes K."/>
            <person name="Justo A."/>
            <person name="Karasinski D."/>
            <person name="Kautmanova I."/>
            <person name="Kiss B."/>
            <person name="Kocsube S."/>
            <person name="Kotiranta H."/>
            <person name="LaButti K.M."/>
            <person name="Lechner B.E."/>
            <person name="Liimatainen K."/>
            <person name="Lipzen A."/>
            <person name="Lukacs Z."/>
            <person name="Mihaltcheva S."/>
            <person name="Morgado L.N."/>
            <person name="Niskanen T."/>
            <person name="Noordeloos M.E."/>
            <person name="Ohm R.A."/>
            <person name="Ortiz-Santana B."/>
            <person name="Ovrebo C."/>
            <person name="Racz N."/>
            <person name="Riley R."/>
            <person name="Savchenko A."/>
            <person name="Shiryaev A."/>
            <person name="Soop K."/>
            <person name="Spirin V."/>
            <person name="Szebenyi C."/>
            <person name="Tomsovsky M."/>
            <person name="Tulloss R.E."/>
            <person name="Uehling J."/>
            <person name="Grigoriev I.V."/>
            <person name="Vagvolgyi C."/>
            <person name="Papp T."/>
            <person name="Martin F.M."/>
            <person name="Miettinen O."/>
            <person name="Hibbett D.S."/>
            <person name="Nagy L.G."/>
        </authorList>
    </citation>
    <scope>NUCLEOTIDE SEQUENCE [LARGE SCALE GENOMIC DNA]</scope>
    <source>
        <strain evidence="1 2">NL-1719</strain>
    </source>
</reference>
<accession>A0ACD3B7G7</accession>
<evidence type="ECO:0000313" key="1">
    <source>
        <dbReference type="EMBL" id="TFK74028.1"/>
    </source>
</evidence>